<comment type="caution">
    <text evidence="2">The sequence shown here is derived from an EMBL/GenBank/DDBJ whole genome shotgun (WGS) entry which is preliminary data.</text>
</comment>
<organism evidence="2 3">
    <name type="scientific">Rahnella variigena</name>
    <dbReference type="NCBI Taxonomy" id="574964"/>
    <lineage>
        <taxon>Bacteria</taxon>
        <taxon>Pseudomonadati</taxon>
        <taxon>Pseudomonadota</taxon>
        <taxon>Gammaproteobacteria</taxon>
        <taxon>Enterobacterales</taxon>
        <taxon>Yersiniaceae</taxon>
        <taxon>Rahnella</taxon>
    </lineage>
</organism>
<evidence type="ECO:0000256" key="1">
    <source>
        <dbReference type="SAM" id="MobiDB-lite"/>
    </source>
</evidence>
<dbReference type="EMBL" id="NSDJ01000001">
    <property type="protein sequence ID" value="RKF67411.1"/>
    <property type="molecule type" value="Genomic_DNA"/>
</dbReference>
<evidence type="ECO:0000313" key="2">
    <source>
        <dbReference type="EMBL" id="RKF67411.1"/>
    </source>
</evidence>
<protein>
    <submittedName>
        <fullName evidence="2">Uncharacterized protein</fullName>
    </submittedName>
</protein>
<sequence length="61" mass="6510">MRTFIFAGRFFTVLAKASPPVADNSDDNGIPASAGPASGTDHPRYFIVSFHSTFFCSGVIL</sequence>
<keyword evidence="3" id="KW-1185">Reference proteome</keyword>
<name>A0ABX9PQT3_9GAMM</name>
<feature type="region of interest" description="Disordered" evidence="1">
    <location>
        <begin position="19"/>
        <end position="40"/>
    </location>
</feature>
<evidence type="ECO:0000313" key="3">
    <source>
        <dbReference type="Proteomes" id="UP000284853"/>
    </source>
</evidence>
<gene>
    <name evidence="2" type="ORF">CKQ54_02950</name>
</gene>
<reference evidence="2 3" key="1">
    <citation type="submission" date="2017-08" db="EMBL/GenBank/DDBJ databases">
        <title>Comparative genomics of bacteria isolated from necrotic lesions of AOD affected trees.</title>
        <authorList>
            <person name="Doonan J."/>
            <person name="Denman S."/>
            <person name="Mcdonald J.E."/>
        </authorList>
    </citation>
    <scope>NUCLEOTIDE SEQUENCE [LARGE SCALE GENOMIC DNA]</scope>
    <source>
        <strain evidence="2 3">CIP 105588</strain>
    </source>
</reference>
<proteinExistence type="predicted"/>
<dbReference type="Proteomes" id="UP000284853">
    <property type="component" value="Unassembled WGS sequence"/>
</dbReference>
<accession>A0ABX9PQT3</accession>